<dbReference type="Pfam" id="PF04007">
    <property type="entry name" value="DUF354"/>
    <property type="match status" value="1"/>
</dbReference>
<dbReference type="PANTHER" id="PTHR39662:SF1">
    <property type="entry name" value="DUF354 DOMAIN-CONTAINING PROTEIN"/>
    <property type="match status" value="1"/>
</dbReference>
<accession>A0ABD5PG25</accession>
<name>A0ABD5PG25_9EURY</name>
<reference evidence="1 2" key="1">
    <citation type="journal article" date="2019" name="Int. J. Syst. Evol. Microbiol.">
        <title>The Global Catalogue of Microorganisms (GCM) 10K type strain sequencing project: providing services to taxonomists for standard genome sequencing and annotation.</title>
        <authorList>
            <consortium name="The Broad Institute Genomics Platform"/>
            <consortium name="The Broad Institute Genome Sequencing Center for Infectious Disease"/>
            <person name="Wu L."/>
            <person name="Ma J."/>
        </authorList>
    </citation>
    <scope>NUCLEOTIDE SEQUENCE [LARGE SCALE GENOMIC DNA]</scope>
    <source>
        <strain evidence="1 2">CGMCC 1.12553</strain>
    </source>
</reference>
<dbReference type="AlphaFoldDB" id="A0ABD5PG25"/>
<gene>
    <name evidence="1" type="ORF">ACFO0N_17295</name>
</gene>
<keyword evidence="2" id="KW-1185">Reference proteome</keyword>
<organism evidence="1 2">
    <name type="scientific">Halobium salinum</name>
    <dbReference type="NCBI Taxonomy" id="1364940"/>
    <lineage>
        <taxon>Archaea</taxon>
        <taxon>Methanobacteriati</taxon>
        <taxon>Methanobacteriota</taxon>
        <taxon>Stenosarchaea group</taxon>
        <taxon>Halobacteria</taxon>
        <taxon>Halobacteriales</taxon>
        <taxon>Haloferacaceae</taxon>
        <taxon>Halobium</taxon>
    </lineage>
</organism>
<protein>
    <submittedName>
        <fullName evidence="1">DUF354 domain-containing protein</fullName>
    </submittedName>
</protein>
<evidence type="ECO:0000313" key="2">
    <source>
        <dbReference type="Proteomes" id="UP001595921"/>
    </source>
</evidence>
<dbReference type="Proteomes" id="UP001595921">
    <property type="component" value="Unassembled WGS sequence"/>
</dbReference>
<dbReference type="Gene3D" id="3.40.50.2000">
    <property type="entry name" value="Glycogen Phosphorylase B"/>
    <property type="match status" value="1"/>
</dbReference>
<dbReference type="PANTHER" id="PTHR39662">
    <property type="entry name" value="DUF354 DOMAIN-CONTAINING PROTEIN-RELATED"/>
    <property type="match status" value="1"/>
</dbReference>
<comment type="caution">
    <text evidence="1">The sequence shown here is derived from an EMBL/GenBank/DDBJ whole genome shotgun (WGS) entry which is preliminary data.</text>
</comment>
<sequence length="361" mass="40104">MRIAFTIQHPSNVHFFRNAIGELREEGHEVFVFAREKSVAVPLLEAYDIDHEVLADEPDGNLDLALTQLSYEYRMWRAFRRVKPDVVMSNMGLAATHAAKLTGAEARTFIDTETENATQNKLVVPFADELYVPKWLRTDFGGRETRYDGMHEMAYTDPAWFEFDPSVLEAQGVDPDEPYYVVRFSAWEAHHDIGKRGFSPEGRERLVRELADHGTVYVSDEAEGSIPEGGEPMPVDPHEFHHLLAGADGYVGEVATTTIEAALLGTPSVRVSPFVGTDGRLIYLGDEDLVESFRPENEDAAFERALELAADDGAKAEWGERREAFFDDAVDVTAFVVEHATRATRTGAGGRRAAAPTGADQ</sequence>
<dbReference type="SUPFAM" id="SSF53756">
    <property type="entry name" value="UDP-Glycosyltransferase/glycogen phosphorylase"/>
    <property type="match status" value="1"/>
</dbReference>
<dbReference type="InterPro" id="IPR007152">
    <property type="entry name" value="DUF354"/>
</dbReference>
<evidence type="ECO:0000313" key="1">
    <source>
        <dbReference type="EMBL" id="MFC4359703.1"/>
    </source>
</evidence>
<dbReference type="RefSeq" id="WP_390208766.1">
    <property type="nucleotide sequence ID" value="NZ_JBHSDS010000008.1"/>
</dbReference>
<proteinExistence type="predicted"/>
<dbReference type="PIRSF" id="PIRSF005357">
    <property type="entry name" value="UCP005357"/>
    <property type="match status" value="1"/>
</dbReference>
<dbReference type="EMBL" id="JBHSDS010000008">
    <property type="protein sequence ID" value="MFC4359703.1"/>
    <property type="molecule type" value="Genomic_DNA"/>
</dbReference>